<sequence length="146" mass="15933">MFQKSMVLAVMIGCSSAAVHANTQVSQLNWQATASKETNMEVALTHPGLQVINSDPAQAPVQILAADLSHPNFNTTYRLQARALYGSLPQQDDLRITLALNGQPLEASRALPLAQATRYYLSYQAPSARPDQVGEAAYELMVYWLG</sequence>
<organism evidence="1 2">
    <name type="scientific">Aeromonas caviae</name>
    <name type="common">Aeromonas punctata</name>
    <dbReference type="NCBI Taxonomy" id="648"/>
    <lineage>
        <taxon>Bacteria</taxon>
        <taxon>Pseudomonadati</taxon>
        <taxon>Pseudomonadota</taxon>
        <taxon>Gammaproteobacteria</taxon>
        <taxon>Aeromonadales</taxon>
        <taxon>Aeromonadaceae</taxon>
        <taxon>Aeromonas</taxon>
    </lineage>
</organism>
<accession>A0A3S5WZH3</accession>
<evidence type="ECO:0000313" key="1">
    <source>
        <dbReference type="EMBL" id="AXB04945.1"/>
    </source>
</evidence>
<dbReference type="Proteomes" id="UP000266778">
    <property type="component" value="Chromosome"/>
</dbReference>
<proteinExistence type="predicted"/>
<dbReference type="AlphaFoldDB" id="A0A3S5WZH3"/>
<name>A0A3S5WZH3_AERCA</name>
<dbReference type="RefSeq" id="WP_042879297.1">
    <property type="nucleotide sequence ID" value="NZ_CAWOQO010000078.1"/>
</dbReference>
<gene>
    <name evidence="1" type="ORF">C1C91_07950</name>
</gene>
<dbReference type="EMBL" id="CP025706">
    <property type="protein sequence ID" value="AXB04945.1"/>
    <property type="molecule type" value="Genomic_DNA"/>
</dbReference>
<protein>
    <submittedName>
        <fullName evidence="1">Uncharacterized protein</fullName>
    </submittedName>
</protein>
<evidence type="ECO:0000313" key="2">
    <source>
        <dbReference type="Proteomes" id="UP000266778"/>
    </source>
</evidence>
<reference evidence="1" key="1">
    <citation type="journal article" date="2019" name="J Environ">
        <title>Genetic characterization and potential molecular dissemination mechanism of tet (31) gene in Aeromonas caviae from an oxytetracycline wastewater treatment system.</title>
        <authorList>
            <person name="Shi Y."/>
            <person name="Tian Z."/>
            <person name="Leclercq S.O."/>
            <person name="Zhang H."/>
            <person name="Yang M."/>
            <person name="Zhang Y."/>
        </authorList>
    </citation>
    <scope>NUCLEOTIDE SEQUENCE</scope>
    <source>
        <strain evidence="1">T25-39</strain>
    </source>
</reference>